<keyword evidence="3" id="KW-1185">Reference proteome</keyword>
<proteinExistence type="predicted"/>
<feature type="transmembrane region" description="Helical" evidence="1">
    <location>
        <begin position="202"/>
        <end position="223"/>
    </location>
</feature>
<feature type="transmembrane region" description="Helical" evidence="1">
    <location>
        <begin position="301"/>
        <end position="324"/>
    </location>
</feature>
<feature type="transmembrane region" description="Helical" evidence="1">
    <location>
        <begin position="158"/>
        <end position="179"/>
    </location>
</feature>
<dbReference type="PANTHER" id="PTHR38848">
    <property type="entry name" value="G-PROTEIN COUPLED RECEPTORS FAMILY 3 PROFILE DOMAIN-CONTAINING PROTEIN"/>
    <property type="match status" value="1"/>
</dbReference>
<organism evidence="2 3">
    <name type="scientific">Corynespora cassiicola Philippines</name>
    <dbReference type="NCBI Taxonomy" id="1448308"/>
    <lineage>
        <taxon>Eukaryota</taxon>
        <taxon>Fungi</taxon>
        <taxon>Dikarya</taxon>
        <taxon>Ascomycota</taxon>
        <taxon>Pezizomycotina</taxon>
        <taxon>Dothideomycetes</taxon>
        <taxon>Pleosporomycetidae</taxon>
        <taxon>Pleosporales</taxon>
        <taxon>Corynesporascaceae</taxon>
        <taxon>Corynespora</taxon>
    </lineage>
</organism>
<evidence type="ECO:0000313" key="3">
    <source>
        <dbReference type="Proteomes" id="UP000240883"/>
    </source>
</evidence>
<dbReference type="OrthoDB" id="3210850at2759"/>
<sequence>MALVPFVGVQPVYGIPLDHIKVSPIIEREDLRNVTSVSQVSLDEPPQQRTLVVAVCMVYMFLLTIAQAYRAGRLAGNKSKTKMTDTIVFLQGVNACAFVLCVALLSSGLGLKTDTECHVAIRICIGFYGVGKITLYCFFVERAHIVRAPFMKRQNDWIWCAGTCFTLIGFGSIFVYDFINPHSELSREDGNCRIGISPKAKLAIIVVDCFINISLTGLFVWLLRPALKSLAVNRESTENTPSHRRIISATYIMDRFRNPRRKRSFRDTVKGMLWRNVIGSTLILINTVTNNTLFLTVKAAWLSHICLLTCLTDIVWAVLIVNWLTLRSCEEQIACDTSRNSAKSWSGMSGAFTEDSGRKYTLRSPAPSRELSVTAHNLERDTNDDERDMRIERIFVRDRNEHI</sequence>
<gene>
    <name evidence="2" type="ORF">BS50DRAFT_621162</name>
</gene>
<protein>
    <submittedName>
        <fullName evidence="2">Uncharacterized protein</fullName>
    </submittedName>
</protein>
<dbReference type="AlphaFoldDB" id="A0A2T2NNR6"/>
<reference evidence="2 3" key="1">
    <citation type="journal article" date="2018" name="Front. Microbiol.">
        <title>Genome-Wide Analysis of Corynespora cassiicola Leaf Fall Disease Putative Effectors.</title>
        <authorList>
            <person name="Lopez D."/>
            <person name="Ribeiro S."/>
            <person name="Label P."/>
            <person name="Fumanal B."/>
            <person name="Venisse J.S."/>
            <person name="Kohler A."/>
            <person name="de Oliveira R.R."/>
            <person name="Labutti K."/>
            <person name="Lipzen A."/>
            <person name="Lail K."/>
            <person name="Bauer D."/>
            <person name="Ohm R.A."/>
            <person name="Barry K.W."/>
            <person name="Spatafora J."/>
            <person name="Grigoriev I.V."/>
            <person name="Martin F.M."/>
            <person name="Pujade-Renaud V."/>
        </authorList>
    </citation>
    <scope>NUCLEOTIDE SEQUENCE [LARGE SCALE GENOMIC DNA]</scope>
    <source>
        <strain evidence="2 3">Philippines</strain>
    </source>
</reference>
<name>A0A2T2NNR6_CORCC</name>
<accession>A0A2T2NNR6</accession>
<feature type="transmembrane region" description="Helical" evidence="1">
    <location>
        <begin position="119"/>
        <end position="138"/>
    </location>
</feature>
<keyword evidence="1" id="KW-1133">Transmembrane helix</keyword>
<keyword evidence="1" id="KW-0472">Membrane</keyword>
<feature type="transmembrane region" description="Helical" evidence="1">
    <location>
        <begin position="272"/>
        <end position="289"/>
    </location>
</feature>
<dbReference type="EMBL" id="KZ678135">
    <property type="protein sequence ID" value="PSN67064.1"/>
    <property type="molecule type" value="Genomic_DNA"/>
</dbReference>
<evidence type="ECO:0000313" key="2">
    <source>
        <dbReference type="EMBL" id="PSN67064.1"/>
    </source>
</evidence>
<feature type="transmembrane region" description="Helical" evidence="1">
    <location>
        <begin position="50"/>
        <end position="66"/>
    </location>
</feature>
<evidence type="ECO:0000256" key="1">
    <source>
        <dbReference type="SAM" id="Phobius"/>
    </source>
</evidence>
<dbReference type="PANTHER" id="PTHR38848:SF3">
    <property type="entry name" value="G-PROTEIN COUPLED RECEPTORS FAMILY 3 PROFILE DOMAIN-CONTAINING PROTEIN"/>
    <property type="match status" value="1"/>
</dbReference>
<feature type="transmembrane region" description="Helical" evidence="1">
    <location>
        <begin position="87"/>
        <end position="107"/>
    </location>
</feature>
<dbReference type="Proteomes" id="UP000240883">
    <property type="component" value="Unassembled WGS sequence"/>
</dbReference>
<keyword evidence="1" id="KW-0812">Transmembrane</keyword>